<dbReference type="PANTHER" id="PTHR47331">
    <property type="entry name" value="PHD-TYPE DOMAIN-CONTAINING PROTEIN"/>
    <property type="match status" value="1"/>
</dbReference>
<evidence type="ECO:0000313" key="1">
    <source>
        <dbReference type="EMBL" id="KAJ8930168.1"/>
    </source>
</evidence>
<dbReference type="EMBL" id="JANEYF010004755">
    <property type="protein sequence ID" value="KAJ8930168.1"/>
    <property type="molecule type" value="Genomic_DNA"/>
</dbReference>
<dbReference type="InterPro" id="IPR008042">
    <property type="entry name" value="Retrotrans_Pao"/>
</dbReference>
<accession>A0AAV8WUX2</accession>
<gene>
    <name evidence="1" type="ORF">NQ314_017064</name>
</gene>
<sequence length="221" mass="25162">MAKCNEIYAILKSASLFLRKWISNCPQIVSDFKQSDISNSILDIGEQDSCRTLGVQWLNQSDNLRYTIKQFSVQPSITKRYILSIISQIYDPSGLLSPSIILLKILIQKLWSLRTPWDITVPPEIEKTWLQFQNSLSRLNKVTTPRNAFPKGNILTDIHCFCDASKNAYATCIYLRSVHSSGEYSVQLLCAKTKVSPLKMITIPKLELCACLFRSKINYCS</sequence>
<protein>
    <submittedName>
        <fullName evidence="1">Uncharacterized protein</fullName>
    </submittedName>
</protein>
<dbReference type="Pfam" id="PF05380">
    <property type="entry name" value="Peptidase_A17"/>
    <property type="match status" value="1"/>
</dbReference>
<organism evidence="1 2">
    <name type="scientific">Rhamnusium bicolor</name>
    <dbReference type="NCBI Taxonomy" id="1586634"/>
    <lineage>
        <taxon>Eukaryota</taxon>
        <taxon>Metazoa</taxon>
        <taxon>Ecdysozoa</taxon>
        <taxon>Arthropoda</taxon>
        <taxon>Hexapoda</taxon>
        <taxon>Insecta</taxon>
        <taxon>Pterygota</taxon>
        <taxon>Neoptera</taxon>
        <taxon>Endopterygota</taxon>
        <taxon>Coleoptera</taxon>
        <taxon>Polyphaga</taxon>
        <taxon>Cucujiformia</taxon>
        <taxon>Chrysomeloidea</taxon>
        <taxon>Cerambycidae</taxon>
        <taxon>Lepturinae</taxon>
        <taxon>Rhagiini</taxon>
        <taxon>Rhamnusium</taxon>
    </lineage>
</organism>
<keyword evidence="2" id="KW-1185">Reference proteome</keyword>
<comment type="caution">
    <text evidence="1">The sequence shown here is derived from an EMBL/GenBank/DDBJ whole genome shotgun (WGS) entry which is preliminary data.</text>
</comment>
<dbReference type="AlphaFoldDB" id="A0AAV8WUX2"/>
<evidence type="ECO:0000313" key="2">
    <source>
        <dbReference type="Proteomes" id="UP001162156"/>
    </source>
</evidence>
<proteinExistence type="predicted"/>
<name>A0AAV8WUX2_9CUCU</name>
<reference evidence="1" key="1">
    <citation type="journal article" date="2023" name="Insect Mol. Biol.">
        <title>Genome sequencing provides insights into the evolution of gene families encoding plant cell wall-degrading enzymes in longhorned beetles.</title>
        <authorList>
            <person name="Shin N.R."/>
            <person name="Okamura Y."/>
            <person name="Kirsch R."/>
            <person name="Pauchet Y."/>
        </authorList>
    </citation>
    <scope>NUCLEOTIDE SEQUENCE</scope>
    <source>
        <strain evidence="1">RBIC_L_NR</strain>
    </source>
</reference>
<dbReference type="Proteomes" id="UP001162156">
    <property type="component" value="Unassembled WGS sequence"/>
</dbReference>